<keyword evidence="1" id="KW-0732">Signal</keyword>
<proteinExistence type="predicted"/>
<accession>A0A3N4EES5</accession>
<reference evidence="3 5" key="1">
    <citation type="submission" date="2018-11" db="EMBL/GenBank/DDBJ databases">
        <title>Shewanella sp. M2.</title>
        <authorList>
            <person name="Hwang Y.J."/>
            <person name="Hwang C.Y."/>
        </authorList>
    </citation>
    <scope>NUCLEOTIDE SEQUENCE [LARGE SCALE GENOMIC DNA]</scope>
    <source>
        <strain evidence="3 5">M2</strain>
    </source>
</reference>
<dbReference type="InterPro" id="IPR036779">
    <property type="entry name" value="LysM_dom_sf"/>
</dbReference>
<dbReference type="SMART" id="SM00257">
    <property type="entry name" value="LysM"/>
    <property type="match status" value="1"/>
</dbReference>
<keyword evidence="5" id="KW-1185">Reference proteome</keyword>
<evidence type="ECO:0000313" key="3">
    <source>
        <dbReference type="EMBL" id="AZG34362.1"/>
    </source>
</evidence>
<dbReference type="InterPro" id="IPR052196">
    <property type="entry name" value="Bact_Kbp"/>
</dbReference>
<sequence>MDLTMKRLLLLVFLSLNFFGANADTLTLKAGHPDTYVVKKGDTLWDISGYFLNDPWRWPKLWGVNPQIANPHLIYPGDRLTLVFIDGQPRLVVKQHIQKSPEGRVISKDGPIPAVDLALIRPYLVQNRVVDPAWLLELPIVMSGESPSIHHVVDDVVYVNAQLEQGLKVAIYQTGREFFAPNSGELLGQEIILASSGRVIESGVVSKVELLSSLRETKGGFHVAPVEDEALMSAYFIPKAADLGVSTSIVGITGNIREAGKLDVVYLDRGANDGVETGHVFSMYRDGENIIIDNEGNPVRPIDRSSYDKVLANFSDDTVYKMPDIFHGNLMVFKVFDKTSLGLIMFNEHPVRVGDKLTKPDPLTIKGE</sequence>
<dbReference type="SUPFAM" id="SSF54106">
    <property type="entry name" value="LysM domain"/>
    <property type="match status" value="1"/>
</dbReference>
<dbReference type="Proteomes" id="UP000278855">
    <property type="component" value="Unassembled WGS sequence"/>
</dbReference>
<reference evidence="4" key="3">
    <citation type="submission" date="2018-11" db="EMBL/GenBank/DDBJ databases">
        <authorList>
            <person name="Hwang Y.J."/>
            <person name="Hwang C.Y."/>
        </authorList>
    </citation>
    <scope>NUCLEOTIDE SEQUENCE</scope>
    <source>
        <strain evidence="4">R106</strain>
    </source>
</reference>
<evidence type="ECO:0000259" key="2">
    <source>
        <dbReference type="PROSITE" id="PS51782"/>
    </source>
</evidence>
<evidence type="ECO:0000313" key="6">
    <source>
        <dbReference type="Proteomes" id="UP000278855"/>
    </source>
</evidence>
<dbReference type="PANTHER" id="PTHR34700">
    <property type="entry name" value="POTASSIUM BINDING PROTEIN KBP"/>
    <property type="match status" value="1"/>
</dbReference>
<feature type="chain" id="PRO_5018240720" evidence="1">
    <location>
        <begin position="24"/>
        <end position="368"/>
    </location>
</feature>
<evidence type="ECO:0000256" key="1">
    <source>
        <dbReference type="SAM" id="SignalP"/>
    </source>
</evidence>
<feature type="signal peptide" evidence="1">
    <location>
        <begin position="1"/>
        <end position="23"/>
    </location>
</feature>
<dbReference type="Pfam" id="PF01476">
    <property type="entry name" value="LysM"/>
    <property type="match status" value="1"/>
</dbReference>
<reference evidence="6" key="2">
    <citation type="submission" date="2018-11" db="EMBL/GenBank/DDBJ databases">
        <title>Shewanella sp. R106.</title>
        <authorList>
            <person name="Hwang Y.J."/>
            <person name="Hwang C.Y."/>
        </authorList>
    </citation>
    <scope>NUCLEOTIDE SEQUENCE [LARGE SCALE GENOMIC DNA]</scope>
    <source>
        <strain evidence="6">R106</strain>
    </source>
</reference>
<dbReference type="EMBL" id="RKKB01000003">
    <property type="protein sequence ID" value="RPA32461.1"/>
    <property type="molecule type" value="Genomic_DNA"/>
</dbReference>
<dbReference type="PANTHER" id="PTHR34700:SF4">
    <property type="entry name" value="PHAGE-LIKE ELEMENT PBSX PROTEIN XKDP"/>
    <property type="match status" value="1"/>
</dbReference>
<dbReference type="Proteomes" id="UP000273778">
    <property type="component" value="Chromosome"/>
</dbReference>
<organism evidence="4 6">
    <name type="scientific">Shewanella psychromarinicola</name>
    <dbReference type="NCBI Taxonomy" id="2487742"/>
    <lineage>
        <taxon>Bacteria</taxon>
        <taxon>Pseudomonadati</taxon>
        <taxon>Pseudomonadota</taxon>
        <taxon>Gammaproteobacteria</taxon>
        <taxon>Alteromonadales</taxon>
        <taxon>Shewanellaceae</taxon>
        <taxon>Shewanella</taxon>
    </lineage>
</organism>
<dbReference type="KEGG" id="spsr:EGC80_05075"/>
<feature type="domain" description="LysM" evidence="2">
    <location>
        <begin position="34"/>
        <end position="82"/>
    </location>
</feature>
<dbReference type="RefSeq" id="WP_124012934.1">
    <property type="nucleotide sequence ID" value="NZ_CP034073.1"/>
</dbReference>
<dbReference type="OrthoDB" id="9765158at2"/>
<gene>
    <name evidence="4" type="ORF">EGC77_11695</name>
    <name evidence="3" type="ORF">EGC80_05075</name>
</gene>
<dbReference type="EMBL" id="CP034073">
    <property type="protein sequence ID" value="AZG34362.1"/>
    <property type="molecule type" value="Genomic_DNA"/>
</dbReference>
<name>A0A3N4EES5_9GAMM</name>
<dbReference type="AlphaFoldDB" id="A0A3N4EES5"/>
<dbReference type="PROSITE" id="PS51782">
    <property type="entry name" value="LYSM"/>
    <property type="match status" value="1"/>
</dbReference>
<dbReference type="CDD" id="cd00118">
    <property type="entry name" value="LysM"/>
    <property type="match status" value="1"/>
</dbReference>
<protein>
    <submittedName>
        <fullName evidence="4">LysM peptidoglycan-binding domain-containing protein</fullName>
    </submittedName>
</protein>
<dbReference type="Gene3D" id="3.10.350.10">
    <property type="entry name" value="LysM domain"/>
    <property type="match status" value="1"/>
</dbReference>
<evidence type="ECO:0000313" key="5">
    <source>
        <dbReference type="Proteomes" id="UP000273778"/>
    </source>
</evidence>
<dbReference type="InterPro" id="IPR018392">
    <property type="entry name" value="LysM"/>
</dbReference>
<evidence type="ECO:0000313" key="4">
    <source>
        <dbReference type="EMBL" id="RPA32461.1"/>
    </source>
</evidence>